<evidence type="ECO:0000313" key="7">
    <source>
        <dbReference type="EMBL" id="RSE25608.1"/>
    </source>
</evidence>
<dbReference type="InterPro" id="IPR050263">
    <property type="entry name" value="Bact_Fimbrial_Adh_Pro"/>
</dbReference>
<accession>A0A3R9FS73</accession>
<feature type="chain" id="PRO_5018584157" evidence="5">
    <location>
        <begin position="22"/>
        <end position="312"/>
    </location>
</feature>
<evidence type="ECO:0000259" key="6">
    <source>
        <dbReference type="Pfam" id="PF00419"/>
    </source>
</evidence>
<sequence length="312" mass="33437">MRIIHYLFLLVTGAGAFNASADCTVQQAIIQTVSLGTINVQRDAPTNSEIGRFSTPGNAVVSAYSPTDRQYCEARANITYLSATPSSMPGVYNTNLSGVGIQVVNVPQWWSITSSAPGVIRYTWPNEYSVVLYKTGKITPGKLAAGQIVYGWFGDNSQTFLDLSLDSETTINVLSCSLITQSVNFNLGTLSAQEFGTQAGFIPDRSDTQNIGLNCDPGANINIELKGMQNPDATSDDSVLAISGQGRPYVADGVGVQFLYNGSALRLNNRMVLKQSPGGQETFPLVARYYQTKPVVKAGDASATATLEITYQ</sequence>
<comment type="similarity">
    <text evidence="2">Belongs to the fimbrial protein family.</text>
</comment>
<organism evidence="7 8">
    <name type="scientific">Atlantibacter subterraneus</name>
    <dbReference type="NCBI Taxonomy" id="255519"/>
    <lineage>
        <taxon>Bacteria</taxon>
        <taxon>Pseudomonadati</taxon>
        <taxon>Pseudomonadota</taxon>
        <taxon>Gammaproteobacteria</taxon>
        <taxon>Enterobacterales</taxon>
        <taxon>Enterobacteriaceae</taxon>
        <taxon>Atlantibacter</taxon>
    </lineage>
</organism>
<reference evidence="7 8" key="1">
    <citation type="submission" date="2018-10" db="EMBL/GenBank/DDBJ databases">
        <title>Transmission dynamics of multidrug resistant bacteria on intensive care unit surfaces.</title>
        <authorList>
            <person name="D'Souza A.W."/>
            <person name="Potter R.F."/>
            <person name="Wallace M."/>
            <person name="Shupe A."/>
            <person name="Patel S."/>
            <person name="Sun S."/>
            <person name="Gul D."/>
            <person name="Kwon J.H."/>
            <person name="Andleeb S."/>
            <person name="Burnham C.-A.D."/>
            <person name="Dantas G."/>
        </authorList>
    </citation>
    <scope>NUCLEOTIDE SEQUENCE [LARGE SCALE GENOMIC DNA]</scope>
    <source>
        <strain evidence="7 8">AS_373</strain>
    </source>
</reference>
<dbReference type="Pfam" id="PF00419">
    <property type="entry name" value="Fimbrial"/>
    <property type="match status" value="1"/>
</dbReference>
<feature type="domain" description="Fimbrial-type adhesion" evidence="6">
    <location>
        <begin position="175"/>
        <end position="312"/>
    </location>
</feature>
<dbReference type="Proteomes" id="UP000275331">
    <property type="component" value="Unassembled WGS sequence"/>
</dbReference>
<comment type="caution">
    <text evidence="7">The sequence shown here is derived from an EMBL/GenBank/DDBJ whole genome shotgun (WGS) entry which is preliminary data.</text>
</comment>
<dbReference type="PANTHER" id="PTHR33420:SF12">
    <property type="entry name" value="FIMBRIN-LIKE PROTEIN FIMI-RELATED"/>
    <property type="match status" value="1"/>
</dbReference>
<dbReference type="Gene3D" id="2.60.40.3310">
    <property type="match status" value="1"/>
</dbReference>
<evidence type="ECO:0000256" key="1">
    <source>
        <dbReference type="ARBA" id="ARBA00004561"/>
    </source>
</evidence>
<proteinExistence type="inferred from homology"/>
<evidence type="ECO:0000256" key="5">
    <source>
        <dbReference type="SAM" id="SignalP"/>
    </source>
</evidence>
<evidence type="ECO:0000256" key="3">
    <source>
        <dbReference type="ARBA" id="ARBA00022729"/>
    </source>
</evidence>
<evidence type="ECO:0000256" key="4">
    <source>
        <dbReference type="ARBA" id="ARBA00023263"/>
    </source>
</evidence>
<evidence type="ECO:0000256" key="2">
    <source>
        <dbReference type="ARBA" id="ARBA00006671"/>
    </source>
</evidence>
<dbReference type="InterPro" id="IPR000259">
    <property type="entry name" value="Adhesion_dom_fimbrial"/>
</dbReference>
<dbReference type="GO" id="GO:0043709">
    <property type="term" value="P:cell adhesion involved in single-species biofilm formation"/>
    <property type="evidence" value="ECO:0007669"/>
    <property type="project" value="TreeGrafter"/>
</dbReference>
<keyword evidence="3 5" id="KW-0732">Signal</keyword>
<keyword evidence="4" id="KW-0281">Fimbrium</keyword>
<dbReference type="OrthoDB" id="8970968at2"/>
<dbReference type="InterPro" id="IPR036937">
    <property type="entry name" value="Adhesion_dom_fimbrial_sf"/>
</dbReference>
<dbReference type="InterPro" id="IPR008966">
    <property type="entry name" value="Adhesion_dom_sf"/>
</dbReference>
<dbReference type="PANTHER" id="PTHR33420">
    <property type="entry name" value="FIMBRIAL SUBUNIT ELFA-RELATED"/>
    <property type="match status" value="1"/>
</dbReference>
<dbReference type="Gene3D" id="2.60.40.1090">
    <property type="entry name" value="Fimbrial-type adhesion domain"/>
    <property type="match status" value="1"/>
</dbReference>
<evidence type="ECO:0000313" key="8">
    <source>
        <dbReference type="Proteomes" id="UP000275331"/>
    </source>
</evidence>
<name>A0A3R9FS73_9ENTR</name>
<gene>
    <name evidence="7" type="ORF">EGT71_11795</name>
</gene>
<protein>
    <submittedName>
        <fullName evidence="7">Fimbrial protein</fullName>
    </submittedName>
</protein>
<comment type="subcellular location">
    <subcellularLocation>
        <location evidence="1">Fimbrium</location>
    </subcellularLocation>
</comment>
<dbReference type="RefSeq" id="WP_125293811.1">
    <property type="nucleotide sequence ID" value="NZ_JAPTZM010000006.1"/>
</dbReference>
<dbReference type="SUPFAM" id="SSF49401">
    <property type="entry name" value="Bacterial adhesins"/>
    <property type="match status" value="1"/>
</dbReference>
<dbReference type="EMBL" id="RHXB01000007">
    <property type="protein sequence ID" value="RSE25608.1"/>
    <property type="molecule type" value="Genomic_DNA"/>
</dbReference>
<dbReference type="GO" id="GO:0009289">
    <property type="term" value="C:pilus"/>
    <property type="evidence" value="ECO:0007669"/>
    <property type="project" value="UniProtKB-SubCell"/>
</dbReference>
<feature type="signal peptide" evidence="5">
    <location>
        <begin position="1"/>
        <end position="21"/>
    </location>
</feature>
<dbReference type="AlphaFoldDB" id="A0A3R9FS73"/>